<dbReference type="InterPro" id="IPR015947">
    <property type="entry name" value="PUA-like_sf"/>
</dbReference>
<sequence length="520" mass="60297">MSVQTSESAKTEEHKSFDIGEFPQEEFDPFRDAHKLIEILQCIKCERIFREPTTMSCGNTLCHRCAMQASIASSPSLKCPFPNCWRNHTSTELKIDVLLSKIIAIIQTELVLLTRRANQTIVQDMVYSTEICLDGQSCLGRFAALFWQAERGLLRLPHDENVIPLEQSTTPGTTGSDQGTLDLETFNHLKPLVRPELECHICYLVFYEPITTECGHTFCKNCLQRAMEQNPLCPLCRFPLVPEYQCNRVIFNLLNYLVPALAHQRREHVADETTFSNPNERFVPVFICTLAFPQLPMFLHIFEPRYRLMLRRALETDRKFGMVLPSREPGVPGLQFGTMLQIRNVETFDDGRSLIETIGTYRFKIVEWGTRDEYATGRIELVNDISPEEQQVLEDQELQQYSGVVYSDADEDGDYKWLEDRPMDSIPSSQLIELVRQFVHKLQSTESWRNHVADQRPQTQDPPLDRPDELTFWVANILPTHEYERYRLLGTTTSRERLKIVVEWLKELQNLIPQALLFIY</sequence>
<dbReference type="SUPFAM" id="SSF88697">
    <property type="entry name" value="PUA domain-like"/>
    <property type="match status" value="1"/>
</dbReference>
<dbReference type="Pfam" id="PF13923">
    <property type="entry name" value="zf-C3HC4_2"/>
    <property type="match status" value="1"/>
</dbReference>
<gene>
    <name evidence="7" type="ORF">NEOLI_000088</name>
</gene>
<dbReference type="AlphaFoldDB" id="A0A1U7LVC8"/>
<dbReference type="Gene3D" id="1.20.58.1480">
    <property type="match status" value="1"/>
</dbReference>
<dbReference type="STRING" id="1198029.A0A1U7LVC8"/>
<dbReference type="InterPro" id="IPR003111">
    <property type="entry name" value="Lon_prtase_N"/>
</dbReference>
<dbReference type="InterPro" id="IPR046336">
    <property type="entry name" value="Lon_prtase_N_sf"/>
</dbReference>
<dbReference type="CDD" id="cd16514">
    <property type="entry name" value="RING-HC_LONFs_rpt2"/>
    <property type="match status" value="1"/>
</dbReference>
<evidence type="ECO:0000259" key="6">
    <source>
        <dbReference type="PROSITE" id="PS51787"/>
    </source>
</evidence>
<dbReference type="InterPro" id="IPR001841">
    <property type="entry name" value="Znf_RING"/>
</dbReference>
<keyword evidence="3" id="KW-0862">Zinc</keyword>
<organism evidence="7 8">
    <name type="scientific">Neolecta irregularis (strain DAH-3)</name>
    <dbReference type="NCBI Taxonomy" id="1198029"/>
    <lineage>
        <taxon>Eukaryota</taxon>
        <taxon>Fungi</taxon>
        <taxon>Dikarya</taxon>
        <taxon>Ascomycota</taxon>
        <taxon>Taphrinomycotina</taxon>
        <taxon>Neolectales</taxon>
        <taxon>Neolectaceae</taxon>
        <taxon>Neolecta</taxon>
    </lineage>
</organism>
<dbReference type="Gene3D" id="2.30.130.40">
    <property type="entry name" value="LON domain-like"/>
    <property type="match status" value="1"/>
</dbReference>
<dbReference type="PROSITE" id="PS51787">
    <property type="entry name" value="LON_N"/>
    <property type="match status" value="1"/>
</dbReference>
<dbReference type="GO" id="GO:0061630">
    <property type="term" value="F:ubiquitin protein ligase activity"/>
    <property type="evidence" value="ECO:0007669"/>
    <property type="project" value="TreeGrafter"/>
</dbReference>
<keyword evidence="2 4" id="KW-0863">Zinc-finger</keyword>
<dbReference type="PROSITE" id="PS50089">
    <property type="entry name" value="ZF_RING_2"/>
    <property type="match status" value="2"/>
</dbReference>
<dbReference type="OrthoDB" id="264917at2759"/>
<feature type="domain" description="RING-type" evidence="5">
    <location>
        <begin position="42"/>
        <end position="83"/>
    </location>
</feature>
<accession>A0A1U7LVC8</accession>
<evidence type="ECO:0000256" key="4">
    <source>
        <dbReference type="PROSITE-ProRule" id="PRU00175"/>
    </source>
</evidence>
<dbReference type="InterPro" id="IPR013083">
    <property type="entry name" value="Znf_RING/FYVE/PHD"/>
</dbReference>
<evidence type="ECO:0000313" key="8">
    <source>
        <dbReference type="Proteomes" id="UP000186594"/>
    </source>
</evidence>
<dbReference type="Proteomes" id="UP000186594">
    <property type="component" value="Unassembled WGS sequence"/>
</dbReference>
<dbReference type="PANTHER" id="PTHR23327:SF42">
    <property type="entry name" value="LON PEPTIDASE N-TERMINAL DOMAIN AND RING FINGER PROTEIN C14F5.10C"/>
    <property type="match status" value="1"/>
</dbReference>
<dbReference type="SMART" id="SM00184">
    <property type="entry name" value="RING"/>
    <property type="match status" value="2"/>
</dbReference>
<dbReference type="OMA" id="PWWFASV"/>
<dbReference type="InterPro" id="IPR017907">
    <property type="entry name" value="Znf_RING_CS"/>
</dbReference>
<keyword evidence="8" id="KW-1185">Reference proteome</keyword>
<feature type="domain" description="RING-type" evidence="5">
    <location>
        <begin position="199"/>
        <end position="237"/>
    </location>
</feature>
<evidence type="ECO:0000256" key="2">
    <source>
        <dbReference type="ARBA" id="ARBA00022771"/>
    </source>
</evidence>
<evidence type="ECO:0000256" key="1">
    <source>
        <dbReference type="ARBA" id="ARBA00022723"/>
    </source>
</evidence>
<dbReference type="Pfam" id="PF02190">
    <property type="entry name" value="LON_substr_bdg"/>
    <property type="match status" value="1"/>
</dbReference>
<comment type="caution">
    <text evidence="7">The sequence shown here is derived from an EMBL/GenBank/DDBJ whole genome shotgun (WGS) entry which is preliminary data.</text>
</comment>
<dbReference type="GO" id="GO:0008270">
    <property type="term" value="F:zinc ion binding"/>
    <property type="evidence" value="ECO:0007669"/>
    <property type="project" value="UniProtKB-KW"/>
</dbReference>
<proteinExistence type="predicted"/>
<name>A0A1U7LVC8_NEOID</name>
<evidence type="ECO:0000259" key="5">
    <source>
        <dbReference type="PROSITE" id="PS50089"/>
    </source>
</evidence>
<evidence type="ECO:0000256" key="3">
    <source>
        <dbReference type="ARBA" id="ARBA00022833"/>
    </source>
</evidence>
<dbReference type="SMART" id="SM00464">
    <property type="entry name" value="LON"/>
    <property type="match status" value="1"/>
</dbReference>
<protein>
    <submittedName>
        <fullName evidence="7">LON peptidase N-terminal domain and RING finger protein</fullName>
    </submittedName>
</protein>
<keyword evidence="1" id="KW-0479">Metal-binding</keyword>
<dbReference type="PANTHER" id="PTHR23327">
    <property type="entry name" value="RING FINGER PROTEIN 127"/>
    <property type="match status" value="1"/>
</dbReference>
<evidence type="ECO:0000313" key="7">
    <source>
        <dbReference type="EMBL" id="OLL26636.1"/>
    </source>
</evidence>
<reference evidence="7 8" key="1">
    <citation type="submission" date="2016-04" db="EMBL/GenBank/DDBJ databases">
        <title>Evolutionary innovation and constraint leading to complex multicellularity in the Ascomycota.</title>
        <authorList>
            <person name="Cisse O."/>
            <person name="Nguyen A."/>
            <person name="Hewitt D.A."/>
            <person name="Jedd G."/>
            <person name="Stajich J.E."/>
        </authorList>
    </citation>
    <scope>NUCLEOTIDE SEQUENCE [LARGE SCALE GENOMIC DNA]</scope>
    <source>
        <strain evidence="7 8">DAH-3</strain>
    </source>
</reference>
<dbReference type="Gene3D" id="3.30.40.10">
    <property type="entry name" value="Zinc/RING finger domain, C3HC4 (zinc finger)"/>
    <property type="match status" value="2"/>
</dbReference>
<feature type="domain" description="Lon N-terminal" evidence="6">
    <location>
        <begin position="280"/>
        <end position="509"/>
    </location>
</feature>
<dbReference type="EMBL" id="LXFE01000157">
    <property type="protein sequence ID" value="OLL26636.1"/>
    <property type="molecule type" value="Genomic_DNA"/>
</dbReference>
<dbReference type="PROSITE" id="PS00518">
    <property type="entry name" value="ZF_RING_1"/>
    <property type="match status" value="1"/>
</dbReference>
<dbReference type="SUPFAM" id="SSF57850">
    <property type="entry name" value="RING/U-box"/>
    <property type="match status" value="2"/>
</dbReference>